<reference evidence="3 4" key="1">
    <citation type="submission" date="2017-08" db="EMBL/GenBank/DDBJ databases">
        <title>Infants hospitalized years apart are colonized by the same room-sourced microbial strains.</title>
        <authorList>
            <person name="Brooks B."/>
            <person name="Olm M.R."/>
            <person name="Firek B.A."/>
            <person name="Baker R."/>
            <person name="Thomas B.C."/>
            <person name="Morowitz M.J."/>
            <person name="Banfield J.F."/>
        </authorList>
    </citation>
    <scope>NUCLEOTIDE SEQUENCE [LARGE SCALE GENOMIC DNA]</scope>
    <source>
        <strain evidence="3">S2_009_000_R2_77</strain>
    </source>
</reference>
<dbReference type="AlphaFoldDB" id="A0A2W5CZ04"/>
<evidence type="ECO:0000259" key="2">
    <source>
        <dbReference type="Pfam" id="PF22150"/>
    </source>
</evidence>
<dbReference type="InterPro" id="IPR013362">
    <property type="entry name" value="Pilus_4_PilV"/>
</dbReference>
<evidence type="ECO:0000313" key="4">
    <source>
        <dbReference type="Proteomes" id="UP000249198"/>
    </source>
</evidence>
<keyword evidence="1" id="KW-1133">Transmembrane helix</keyword>
<feature type="domain" description="Type IV pilin Tt1218-like" evidence="2">
    <location>
        <begin position="30"/>
        <end position="100"/>
    </location>
</feature>
<name>A0A2W5CZ04_9PSED</name>
<organism evidence="3 4">
    <name type="scientific">Pseudomonas kuykendallii</name>
    <dbReference type="NCBI Taxonomy" id="1007099"/>
    <lineage>
        <taxon>Bacteria</taxon>
        <taxon>Pseudomonadati</taxon>
        <taxon>Pseudomonadota</taxon>
        <taxon>Gammaproteobacteria</taxon>
        <taxon>Pseudomonadales</taxon>
        <taxon>Pseudomonadaceae</taxon>
        <taxon>Pseudomonas</taxon>
    </lineage>
</organism>
<keyword evidence="1" id="KW-0812">Transmembrane</keyword>
<dbReference type="EMBL" id="QFOH01000013">
    <property type="protein sequence ID" value="PZP23338.1"/>
    <property type="molecule type" value="Genomic_DNA"/>
</dbReference>
<keyword evidence="1" id="KW-0472">Membrane</keyword>
<feature type="transmembrane region" description="Helical" evidence="1">
    <location>
        <begin position="12"/>
        <end position="31"/>
    </location>
</feature>
<evidence type="ECO:0000256" key="1">
    <source>
        <dbReference type="SAM" id="Phobius"/>
    </source>
</evidence>
<dbReference type="InterPro" id="IPR012902">
    <property type="entry name" value="N_methyl_site"/>
</dbReference>
<dbReference type="NCBIfam" id="TIGR02523">
    <property type="entry name" value="type_IV_pilV"/>
    <property type="match status" value="1"/>
</dbReference>
<comment type="caution">
    <text evidence="3">The sequence shown here is derived from an EMBL/GenBank/DDBJ whole genome shotgun (WGS) entry which is preliminary data.</text>
</comment>
<evidence type="ECO:0000313" key="3">
    <source>
        <dbReference type="EMBL" id="PZP23338.1"/>
    </source>
</evidence>
<sequence>MNNTFTKGFSLIEVLITLVLICIGVLGMVAMQGRTIQYTQDSVQRNTAAVLANDLIELMRAMPNGLPAASDFYKSKSEDFPTATDDECQASPSTAEKQLACWAKKLDLSLPDASSLANEMYVCRSKTENSCTGDGSAVEIQIAWRVKKGECMEANLATDADKTICHYRLRSQI</sequence>
<dbReference type="InterPro" id="IPR054402">
    <property type="entry name" value="Tt1218-like_dom"/>
</dbReference>
<accession>A0A2W5CZ04</accession>
<dbReference type="NCBIfam" id="TIGR02532">
    <property type="entry name" value="IV_pilin_GFxxxE"/>
    <property type="match status" value="1"/>
</dbReference>
<dbReference type="Proteomes" id="UP000249198">
    <property type="component" value="Unassembled WGS sequence"/>
</dbReference>
<protein>
    <submittedName>
        <fullName evidence="3">Type IV pilus modification protein PilV</fullName>
    </submittedName>
</protein>
<gene>
    <name evidence="3" type="primary">pilV</name>
    <name evidence="3" type="ORF">DI599_11810</name>
</gene>
<proteinExistence type="predicted"/>
<dbReference type="RefSeq" id="WP_273232372.1">
    <property type="nucleotide sequence ID" value="NZ_QFOH01000013.1"/>
</dbReference>
<dbReference type="Pfam" id="PF07963">
    <property type="entry name" value="N_methyl"/>
    <property type="match status" value="1"/>
</dbReference>
<dbReference type="Pfam" id="PF22150">
    <property type="entry name" value="Tt1218-like"/>
    <property type="match status" value="1"/>
</dbReference>